<evidence type="ECO:0000259" key="1">
    <source>
        <dbReference type="SMART" id="SM00507"/>
    </source>
</evidence>
<protein>
    <submittedName>
        <fullName evidence="2">HNH endonuclease</fullName>
    </submittedName>
</protein>
<dbReference type="KEGG" id="vg:77926820"/>
<dbReference type="GO" id="GO:0003676">
    <property type="term" value="F:nucleic acid binding"/>
    <property type="evidence" value="ECO:0007669"/>
    <property type="project" value="InterPro"/>
</dbReference>
<dbReference type="Pfam" id="PF01844">
    <property type="entry name" value="HNH"/>
    <property type="match status" value="1"/>
</dbReference>
<keyword evidence="2" id="KW-0378">Hydrolase</keyword>
<reference evidence="2" key="1">
    <citation type="submission" date="2021-12" db="EMBL/GenBank/DDBJ databases">
        <authorList>
            <person name="Khadka S."/>
            <person name="Uribe D.A."/>
            <person name="Klipsch I.N."/>
            <person name="Rene S.R."/>
            <person name="Jimenez M.L."/>
            <person name="Saini B.K."/>
            <person name="Zugasti M."/>
            <person name="Bullon R.M."/>
            <person name="Sharp C.D."/>
            <person name="Kapinga K.O."/>
            <person name="Warner C.P."/>
            <person name="Sarinana J."/>
            <person name="Jimenez A."/>
            <person name="Layton S.R."/>
            <person name="Nayek S."/>
            <person name="Hughes L.E."/>
            <person name="Garlena R.A."/>
            <person name="Russell D.A."/>
            <person name="Jacobs-Sera D."/>
            <person name="Hatfull G.F."/>
        </authorList>
    </citation>
    <scope>NUCLEOTIDE SEQUENCE</scope>
</reference>
<keyword evidence="3" id="KW-1185">Reference proteome</keyword>
<keyword evidence="2" id="KW-0255">Endonuclease</keyword>
<evidence type="ECO:0000313" key="2">
    <source>
        <dbReference type="EMBL" id="UMO76290.1"/>
    </source>
</evidence>
<name>A0AA49H065_9CAUD</name>
<evidence type="ECO:0000313" key="3">
    <source>
        <dbReference type="Proteomes" id="UP001202581"/>
    </source>
</evidence>
<feature type="domain" description="HNH nuclease" evidence="1">
    <location>
        <begin position="10"/>
        <end position="66"/>
    </location>
</feature>
<dbReference type="Gene3D" id="1.10.30.50">
    <property type="match status" value="1"/>
</dbReference>
<accession>A0AA49H065</accession>
<organism evidence="2 3">
    <name type="scientific">Streptomyces phage Tomas</name>
    <dbReference type="NCBI Taxonomy" id="2914443"/>
    <lineage>
        <taxon>Viruses</taxon>
        <taxon>Duplodnaviria</taxon>
        <taxon>Heunggongvirae</taxon>
        <taxon>Uroviricota</taxon>
        <taxon>Caudoviricetes</taxon>
        <taxon>Stanwilliamsviridae</taxon>
        <taxon>Boydwoodruffvirinae</taxon>
        <taxon>Tomasvirus</taxon>
        <taxon>Tomasvirus tomas</taxon>
    </lineage>
</organism>
<dbReference type="CDD" id="cd00085">
    <property type="entry name" value="HNHc"/>
    <property type="match status" value="1"/>
</dbReference>
<dbReference type="InterPro" id="IPR003615">
    <property type="entry name" value="HNH_nuc"/>
</dbReference>
<dbReference type="Proteomes" id="UP001202581">
    <property type="component" value="Segment"/>
</dbReference>
<proteinExistence type="predicted"/>
<dbReference type="GeneID" id="77926820"/>
<dbReference type="SMART" id="SM00507">
    <property type="entry name" value="HNHc"/>
    <property type="match status" value="1"/>
</dbReference>
<dbReference type="GO" id="GO:0004519">
    <property type="term" value="F:endonuclease activity"/>
    <property type="evidence" value="ECO:0007669"/>
    <property type="project" value="UniProtKB-KW"/>
</dbReference>
<dbReference type="RefSeq" id="YP_010651229.1">
    <property type="nucleotide sequence ID" value="NC_070781.1"/>
</dbReference>
<dbReference type="InterPro" id="IPR002711">
    <property type="entry name" value="HNH"/>
</dbReference>
<gene>
    <name evidence="2" type="primary">102</name>
    <name evidence="2" type="ORF">SEA_TOMAS_102</name>
</gene>
<sequence>MPGLKINRKAIVLALIERDGYKCQYPGCVLPFSKRLPPTIDHWYPQCAGGTWDLDNLKLMHQKCNAAKGDKIPLDDGTLPVVEKKERISRAVKRSERPVICPACNSGRDLPADEECSKCGSGPMPPTHPIWAKLKPNECPHEGIWWCPWCMSGIIQRGPASKYVFDGGEPGID</sequence>
<dbReference type="GO" id="GO:0008270">
    <property type="term" value="F:zinc ion binding"/>
    <property type="evidence" value="ECO:0007669"/>
    <property type="project" value="InterPro"/>
</dbReference>
<dbReference type="EMBL" id="OL829978">
    <property type="protein sequence ID" value="UMO76290.1"/>
    <property type="molecule type" value="Genomic_DNA"/>
</dbReference>
<keyword evidence="2" id="KW-0540">Nuclease</keyword>